<dbReference type="Proteomes" id="UP000053237">
    <property type="component" value="Unassembled WGS sequence"/>
</dbReference>
<evidence type="ECO:0000256" key="2">
    <source>
        <dbReference type="ARBA" id="ARBA00007617"/>
    </source>
</evidence>
<evidence type="ECO:0000313" key="8">
    <source>
        <dbReference type="Proteomes" id="UP000053237"/>
    </source>
</evidence>
<organism evidence="7 8">
    <name type="scientific">Albugo candida</name>
    <dbReference type="NCBI Taxonomy" id="65357"/>
    <lineage>
        <taxon>Eukaryota</taxon>
        <taxon>Sar</taxon>
        <taxon>Stramenopiles</taxon>
        <taxon>Oomycota</taxon>
        <taxon>Peronosporomycetes</taxon>
        <taxon>Albuginales</taxon>
        <taxon>Albuginaceae</taxon>
        <taxon>Albugo</taxon>
    </lineage>
</organism>
<dbReference type="AlphaFoldDB" id="A0A024GU45"/>
<name>A0A024GU45_9STRA</name>
<accession>A0A024GU45</accession>
<sequence length="163" mass="19222">MYHLTQSPKNPPHRNVLNHRLLDNHNKYRCLAYQQNSHSWKVYRMLFSVTFCKQQIFIRSSLKSLSELEQLKSDPEALRDIVLKLTPVKAFRKAREEIIEANVKTANETLENEPLMKHLQEKNRLLRSEILCTEEELAGKHGRQREVYSVYDSTNEIATFVLI</sequence>
<dbReference type="GO" id="GO:0000813">
    <property type="term" value="C:ESCRT I complex"/>
    <property type="evidence" value="ECO:0007669"/>
    <property type="project" value="UniProtKB-ARBA"/>
</dbReference>
<dbReference type="EMBL" id="CAIX01000359">
    <property type="protein sequence ID" value="CCI49877.1"/>
    <property type="molecule type" value="Genomic_DNA"/>
</dbReference>
<dbReference type="InterPro" id="IPR009851">
    <property type="entry name" value="Mod_r"/>
</dbReference>
<keyword evidence="3" id="KW-0813">Transport</keyword>
<protein>
    <recommendedName>
        <fullName evidence="6">VPS37 C-terminal domain-containing protein</fullName>
    </recommendedName>
</protein>
<evidence type="ECO:0000256" key="4">
    <source>
        <dbReference type="ARBA" id="ARBA00022753"/>
    </source>
</evidence>
<evidence type="ECO:0000259" key="6">
    <source>
        <dbReference type="Pfam" id="PF07200"/>
    </source>
</evidence>
<comment type="similarity">
    <text evidence="2">Belongs to the VPS37 family.</text>
</comment>
<evidence type="ECO:0000256" key="5">
    <source>
        <dbReference type="ARBA" id="ARBA00022927"/>
    </source>
</evidence>
<dbReference type="Pfam" id="PF07200">
    <property type="entry name" value="Mod_r"/>
    <property type="match status" value="1"/>
</dbReference>
<comment type="caution">
    <text evidence="7">The sequence shown here is derived from an EMBL/GenBank/DDBJ whole genome shotgun (WGS) entry which is preliminary data.</text>
</comment>
<comment type="subcellular location">
    <subcellularLocation>
        <location evidence="1">Endosome</location>
    </subcellularLocation>
</comment>
<evidence type="ECO:0000256" key="1">
    <source>
        <dbReference type="ARBA" id="ARBA00004177"/>
    </source>
</evidence>
<proteinExistence type="inferred from homology"/>
<reference evidence="7 8" key="1">
    <citation type="submission" date="2012-05" db="EMBL/GenBank/DDBJ databases">
        <title>Recombination and specialization in a pathogen metapopulation.</title>
        <authorList>
            <person name="Gardiner A."/>
            <person name="Kemen E."/>
            <person name="Schultz-Larsen T."/>
            <person name="MacLean D."/>
            <person name="Van Oosterhout C."/>
            <person name="Jones J.D.G."/>
        </authorList>
    </citation>
    <scope>NUCLEOTIDE SEQUENCE [LARGE SCALE GENOMIC DNA]</scope>
    <source>
        <strain evidence="7 8">Ac Nc2</strain>
    </source>
</reference>
<keyword evidence="5" id="KW-0653">Protein transport</keyword>
<dbReference type="InParanoid" id="A0A024GU45"/>
<evidence type="ECO:0000313" key="7">
    <source>
        <dbReference type="EMBL" id="CCI49877.1"/>
    </source>
</evidence>
<gene>
    <name evidence="7" type="ORF">BN9_113510</name>
</gene>
<feature type="domain" description="VPS37 C-terminal" evidence="6">
    <location>
        <begin position="62"/>
        <end position="154"/>
    </location>
</feature>
<keyword evidence="4" id="KW-0967">Endosome</keyword>
<evidence type="ECO:0000256" key="3">
    <source>
        <dbReference type="ARBA" id="ARBA00022448"/>
    </source>
</evidence>
<dbReference type="GO" id="GO:0015031">
    <property type="term" value="P:protein transport"/>
    <property type="evidence" value="ECO:0007669"/>
    <property type="project" value="UniProtKB-KW"/>
</dbReference>
<keyword evidence="8" id="KW-1185">Reference proteome</keyword>